<gene>
    <name evidence="1" type="ORF">AK812_SmicGene32126</name>
</gene>
<reference evidence="1 2" key="1">
    <citation type="submission" date="2016-02" db="EMBL/GenBank/DDBJ databases">
        <title>Genome analysis of coral dinoflagellate symbionts highlights evolutionary adaptations to a symbiotic lifestyle.</title>
        <authorList>
            <person name="Aranda M."/>
            <person name="Li Y."/>
            <person name="Liew Y.J."/>
            <person name="Baumgarten S."/>
            <person name="Simakov O."/>
            <person name="Wilson M."/>
            <person name="Piel J."/>
            <person name="Ashoor H."/>
            <person name="Bougouffa S."/>
            <person name="Bajic V.B."/>
            <person name="Ryu T."/>
            <person name="Ravasi T."/>
            <person name="Bayer T."/>
            <person name="Micklem G."/>
            <person name="Kim H."/>
            <person name="Bhak J."/>
            <person name="Lajeunesse T.C."/>
            <person name="Voolstra C.R."/>
        </authorList>
    </citation>
    <scope>NUCLEOTIDE SEQUENCE [LARGE SCALE GENOMIC DNA]</scope>
    <source>
        <strain evidence="1 2">CCMP2467</strain>
    </source>
</reference>
<accession>A0A1Q9CUZ0</accession>
<protein>
    <submittedName>
        <fullName evidence="1">Uncharacterized protein</fullName>
    </submittedName>
</protein>
<evidence type="ECO:0000313" key="1">
    <source>
        <dbReference type="EMBL" id="OLP86736.1"/>
    </source>
</evidence>
<sequence length="93" mass="10664">MPINERAHAAPPALAFLYKASHSRSCERNELGERRCELANEMRPRDGHRHQRSIFWSPCFHYPEEKTPAPGSNSNVEPKAGWDVGYWYGLVVV</sequence>
<proteinExistence type="predicted"/>
<dbReference type="Proteomes" id="UP000186817">
    <property type="component" value="Unassembled WGS sequence"/>
</dbReference>
<organism evidence="1 2">
    <name type="scientific">Symbiodinium microadriaticum</name>
    <name type="common">Dinoflagellate</name>
    <name type="synonym">Zooxanthella microadriatica</name>
    <dbReference type="NCBI Taxonomy" id="2951"/>
    <lineage>
        <taxon>Eukaryota</taxon>
        <taxon>Sar</taxon>
        <taxon>Alveolata</taxon>
        <taxon>Dinophyceae</taxon>
        <taxon>Suessiales</taxon>
        <taxon>Symbiodiniaceae</taxon>
        <taxon>Symbiodinium</taxon>
    </lineage>
</organism>
<dbReference type="EMBL" id="LSRX01000902">
    <property type="protein sequence ID" value="OLP86736.1"/>
    <property type="molecule type" value="Genomic_DNA"/>
</dbReference>
<name>A0A1Q9CUZ0_SYMMI</name>
<dbReference type="AlphaFoldDB" id="A0A1Q9CUZ0"/>
<evidence type="ECO:0000313" key="2">
    <source>
        <dbReference type="Proteomes" id="UP000186817"/>
    </source>
</evidence>
<comment type="caution">
    <text evidence="1">The sequence shown here is derived from an EMBL/GenBank/DDBJ whole genome shotgun (WGS) entry which is preliminary data.</text>
</comment>
<keyword evidence="2" id="KW-1185">Reference proteome</keyword>